<evidence type="ECO:0000313" key="11">
    <source>
        <dbReference type="EMBL" id="TGO03074.1"/>
    </source>
</evidence>
<keyword evidence="12" id="KW-1185">Reference proteome</keyword>
<dbReference type="FunFam" id="3.40.50.300:FF:000392">
    <property type="entry name" value="Zinc import ATP-binding protein ZnuC"/>
    <property type="match status" value="1"/>
</dbReference>
<feature type="domain" description="ABC transporter" evidence="10">
    <location>
        <begin position="8"/>
        <end position="223"/>
    </location>
</feature>
<dbReference type="GO" id="GO:0010043">
    <property type="term" value="P:response to zinc ion"/>
    <property type="evidence" value="ECO:0007669"/>
    <property type="project" value="TreeGrafter"/>
</dbReference>
<keyword evidence="3" id="KW-0547">Nucleotide-binding</keyword>
<evidence type="ECO:0000256" key="4">
    <source>
        <dbReference type="ARBA" id="ARBA00022833"/>
    </source>
</evidence>
<dbReference type="Gene3D" id="3.40.50.300">
    <property type="entry name" value="P-loop containing nucleotide triphosphate hydrolases"/>
    <property type="match status" value="1"/>
</dbReference>
<dbReference type="Proteomes" id="UP000030428">
    <property type="component" value="Unassembled WGS sequence"/>
</dbReference>
<evidence type="ECO:0000256" key="7">
    <source>
        <dbReference type="ARBA" id="ARBA00022967"/>
    </source>
</evidence>
<keyword evidence="2" id="KW-1003">Cell membrane</keyword>
<keyword evidence="4" id="KW-0862">Zinc</keyword>
<evidence type="ECO:0000256" key="6">
    <source>
        <dbReference type="ARBA" id="ARBA00022906"/>
    </source>
</evidence>
<evidence type="ECO:0000259" key="10">
    <source>
        <dbReference type="PROSITE" id="PS50893"/>
    </source>
</evidence>
<dbReference type="NCBIfam" id="NF007090">
    <property type="entry name" value="PRK09544.1"/>
    <property type="match status" value="1"/>
</dbReference>
<reference evidence="11 12" key="1">
    <citation type="journal article" date="2016" name="Front. Microbiol.">
        <title>Single-Cell (Meta-)Genomics of a Dimorphic Candidatus Thiomargarita nelsonii Reveals Genomic Plasticity.</title>
        <authorList>
            <person name="Flood B.E."/>
            <person name="Fliss P."/>
            <person name="Jones D.S."/>
            <person name="Dick G.J."/>
            <person name="Jain S."/>
            <person name="Kaster A.K."/>
            <person name="Winkel M."/>
            <person name="Mussmann M."/>
            <person name="Bailey J."/>
        </authorList>
    </citation>
    <scope>NUCLEOTIDE SEQUENCE [LARGE SCALE GENOMIC DNA]</scope>
    <source>
        <strain evidence="11">Hydrate Ridge</strain>
    </source>
</reference>
<dbReference type="GO" id="GO:0016887">
    <property type="term" value="F:ATP hydrolysis activity"/>
    <property type="evidence" value="ECO:0007669"/>
    <property type="project" value="InterPro"/>
</dbReference>
<dbReference type="AlphaFoldDB" id="A0A4E0RSP1"/>
<dbReference type="Pfam" id="PF00005">
    <property type="entry name" value="ABC_tran"/>
    <property type="match status" value="1"/>
</dbReference>
<evidence type="ECO:0000256" key="3">
    <source>
        <dbReference type="ARBA" id="ARBA00022741"/>
    </source>
</evidence>
<dbReference type="PANTHER" id="PTHR42734">
    <property type="entry name" value="METAL TRANSPORT SYSTEM ATP-BINDING PROTEIN TM_0124-RELATED"/>
    <property type="match status" value="1"/>
</dbReference>
<evidence type="ECO:0000313" key="12">
    <source>
        <dbReference type="Proteomes" id="UP000030428"/>
    </source>
</evidence>
<keyword evidence="8" id="KW-0406">Ion transport</keyword>
<accession>A0A4E0RSP1</accession>
<keyword evidence="7" id="KW-1278">Translocase</keyword>
<evidence type="ECO:0000256" key="2">
    <source>
        <dbReference type="ARBA" id="ARBA00022475"/>
    </source>
</evidence>
<dbReference type="InterPro" id="IPR003439">
    <property type="entry name" value="ABC_transporter-like_ATP-bd"/>
</dbReference>
<dbReference type="InterPro" id="IPR017871">
    <property type="entry name" value="ABC_transporter-like_CS"/>
</dbReference>
<keyword evidence="5" id="KW-0067">ATP-binding</keyword>
<dbReference type="PANTHER" id="PTHR42734:SF9">
    <property type="entry name" value="ZINC IMPORT ATP-BINDING PROTEIN ZNUC"/>
    <property type="match status" value="1"/>
</dbReference>
<dbReference type="InterPro" id="IPR027417">
    <property type="entry name" value="P-loop_NTPase"/>
</dbReference>
<evidence type="ECO:0000256" key="8">
    <source>
        <dbReference type="ARBA" id="ARBA00023065"/>
    </source>
</evidence>
<dbReference type="GO" id="GO:0005524">
    <property type="term" value="F:ATP binding"/>
    <property type="evidence" value="ECO:0007669"/>
    <property type="project" value="UniProtKB-KW"/>
</dbReference>
<comment type="caution">
    <text evidence="11">The sequence shown here is derived from an EMBL/GenBank/DDBJ whole genome shotgun (WGS) entry which is preliminary data.</text>
</comment>
<keyword evidence="9" id="KW-0472">Membrane</keyword>
<dbReference type="InterPro" id="IPR003593">
    <property type="entry name" value="AAA+_ATPase"/>
</dbReference>
<evidence type="ECO:0000256" key="1">
    <source>
        <dbReference type="ARBA" id="ARBA00022448"/>
    </source>
</evidence>
<dbReference type="CDD" id="cd03235">
    <property type="entry name" value="ABC_Metallic_Cations"/>
    <property type="match status" value="1"/>
</dbReference>
<dbReference type="GO" id="GO:0006829">
    <property type="term" value="P:zinc ion transport"/>
    <property type="evidence" value="ECO:0007669"/>
    <property type="project" value="UniProtKB-KW"/>
</dbReference>
<dbReference type="SUPFAM" id="SSF52540">
    <property type="entry name" value="P-loop containing nucleoside triphosphate hydrolases"/>
    <property type="match status" value="1"/>
</dbReference>
<keyword evidence="6" id="KW-0864">Zinc transport</keyword>
<evidence type="ECO:0000256" key="9">
    <source>
        <dbReference type="ARBA" id="ARBA00023136"/>
    </source>
</evidence>
<dbReference type="PROSITE" id="PS00211">
    <property type="entry name" value="ABC_TRANSPORTER_1"/>
    <property type="match status" value="1"/>
</dbReference>
<name>A0A4E0RSP1_9GAMM</name>
<keyword evidence="1" id="KW-0813">Transport</keyword>
<dbReference type="PROSITE" id="PS50893">
    <property type="entry name" value="ABC_TRANSPORTER_2"/>
    <property type="match status" value="1"/>
</dbReference>
<dbReference type="SMART" id="SM00382">
    <property type="entry name" value="AAA"/>
    <property type="match status" value="1"/>
</dbReference>
<evidence type="ECO:0000256" key="5">
    <source>
        <dbReference type="ARBA" id="ARBA00022840"/>
    </source>
</evidence>
<organism evidence="11 12">
    <name type="scientific">Candidatus Thiomargarita nelsonii</name>
    <dbReference type="NCBI Taxonomy" id="1003181"/>
    <lineage>
        <taxon>Bacteria</taxon>
        <taxon>Pseudomonadati</taxon>
        <taxon>Pseudomonadota</taxon>
        <taxon>Gammaproteobacteria</taxon>
        <taxon>Thiotrichales</taxon>
        <taxon>Thiotrichaceae</taxon>
        <taxon>Thiomargarita</taxon>
    </lineage>
</organism>
<proteinExistence type="predicted"/>
<dbReference type="InterPro" id="IPR050153">
    <property type="entry name" value="Metal_Ion_Import_ABC"/>
</dbReference>
<sequence length="242" mass="26749">MAPDNILVQVRDVCVQFQQHTALQQISLDVQRGKIITLIGPNGAGKSTLVRVVLGLLTPQTGTVFRQTGIRIGYMPQRINIDPVLPLTVARFLSLGGVKQTPILRYALEEVGAAHTFKRPLQSISGGEMQRVLLARALLRKPDLLVLDEPIQGVDINGQYELYELIAQIRKQRGCAILMVSHDLHLVMSATDYVVCLNQHLCCSGHPETVTQHPAYLKLFGARAARDLAIYTHHHQGKTENG</sequence>
<gene>
    <name evidence="11" type="ORF">PN36_13400</name>
</gene>
<protein>
    <recommendedName>
        <fullName evidence="10">ABC transporter domain-containing protein</fullName>
    </recommendedName>
</protein>
<dbReference type="EMBL" id="JSZA02000044">
    <property type="protein sequence ID" value="TGO03074.1"/>
    <property type="molecule type" value="Genomic_DNA"/>
</dbReference>